<gene>
    <name evidence="13" type="primary">moeA</name>
    <name evidence="13" type="ORF">GCM10007989_03070</name>
</gene>
<dbReference type="Proteomes" id="UP000646579">
    <property type="component" value="Unassembled WGS sequence"/>
</dbReference>
<dbReference type="PANTHER" id="PTHR10192">
    <property type="entry name" value="MOLYBDOPTERIN BIOSYNTHESIS PROTEIN"/>
    <property type="match status" value="1"/>
</dbReference>
<dbReference type="SUPFAM" id="SSF53218">
    <property type="entry name" value="Molybdenum cofactor biosynthesis proteins"/>
    <property type="match status" value="1"/>
</dbReference>
<dbReference type="GO" id="GO:0006777">
    <property type="term" value="P:Mo-molybdopterin cofactor biosynthetic process"/>
    <property type="evidence" value="ECO:0007669"/>
    <property type="project" value="UniProtKB-UniRule"/>
</dbReference>
<evidence type="ECO:0000256" key="8">
    <source>
        <dbReference type="ARBA" id="ARBA00022842"/>
    </source>
</evidence>
<reference evidence="13" key="2">
    <citation type="submission" date="2020-09" db="EMBL/GenBank/DDBJ databases">
        <authorList>
            <person name="Sun Q."/>
            <person name="Kim S."/>
        </authorList>
    </citation>
    <scope>NUCLEOTIDE SEQUENCE</scope>
    <source>
        <strain evidence="13">KCTC 32437</strain>
    </source>
</reference>
<dbReference type="InterPro" id="IPR005110">
    <property type="entry name" value="MoeA_linker/N"/>
</dbReference>
<evidence type="ECO:0000256" key="7">
    <source>
        <dbReference type="ARBA" id="ARBA00022723"/>
    </source>
</evidence>
<evidence type="ECO:0000256" key="10">
    <source>
        <dbReference type="ARBA" id="ARBA00047317"/>
    </source>
</evidence>
<dbReference type="InterPro" id="IPR036135">
    <property type="entry name" value="MoeA_linker/N_sf"/>
</dbReference>
<dbReference type="NCBIfam" id="NF045515">
    <property type="entry name" value="Glp_gephyrin"/>
    <property type="match status" value="1"/>
</dbReference>
<comment type="catalytic activity">
    <reaction evidence="10">
        <text>adenylyl-molybdopterin + molybdate = Mo-molybdopterin + AMP + H(+)</text>
        <dbReference type="Rhea" id="RHEA:35047"/>
        <dbReference type="ChEBI" id="CHEBI:15378"/>
        <dbReference type="ChEBI" id="CHEBI:36264"/>
        <dbReference type="ChEBI" id="CHEBI:62727"/>
        <dbReference type="ChEBI" id="CHEBI:71302"/>
        <dbReference type="ChEBI" id="CHEBI:456215"/>
        <dbReference type="EC" id="2.10.1.1"/>
    </reaction>
</comment>
<dbReference type="InterPro" id="IPR008284">
    <property type="entry name" value="MoCF_biosynth_CS"/>
</dbReference>
<dbReference type="Gene3D" id="3.90.105.10">
    <property type="entry name" value="Molybdopterin biosynthesis moea protein, domain 2"/>
    <property type="match status" value="1"/>
</dbReference>
<dbReference type="Pfam" id="PF00994">
    <property type="entry name" value="MoCF_biosynth"/>
    <property type="match status" value="1"/>
</dbReference>
<dbReference type="RefSeq" id="WP_189422734.1">
    <property type="nucleotide sequence ID" value="NZ_BMZE01000001.1"/>
</dbReference>
<keyword evidence="8 11" id="KW-0460">Magnesium</keyword>
<evidence type="ECO:0000259" key="12">
    <source>
        <dbReference type="SMART" id="SM00852"/>
    </source>
</evidence>
<evidence type="ECO:0000256" key="3">
    <source>
        <dbReference type="ARBA" id="ARBA00005046"/>
    </source>
</evidence>
<dbReference type="InterPro" id="IPR001453">
    <property type="entry name" value="MoaB/Mog_dom"/>
</dbReference>
<evidence type="ECO:0000256" key="6">
    <source>
        <dbReference type="ARBA" id="ARBA00022679"/>
    </source>
</evidence>
<dbReference type="FunFam" id="2.170.190.11:FF:000001">
    <property type="entry name" value="Molybdopterin molybdenumtransferase"/>
    <property type="match status" value="1"/>
</dbReference>
<keyword evidence="6 11" id="KW-0808">Transferase</keyword>
<comment type="pathway">
    <text evidence="3 11">Cofactor biosynthesis; molybdopterin biosynthesis.</text>
</comment>
<dbReference type="Pfam" id="PF03454">
    <property type="entry name" value="MoeA_C"/>
    <property type="match status" value="1"/>
</dbReference>
<dbReference type="EC" id="2.10.1.1" evidence="11"/>
<evidence type="ECO:0000256" key="2">
    <source>
        <dbReference type="ARBA" id="ARBA00002901"/>
    </source>
</evidence>
<evidence type="ECO:0000313" key="13">
    <source>
        <dbReference type="EMBL" id="GHA12065.1"/>
    </source>
</evidence>
<keyword evidence="14" id="KW-1185">Reference proteome</keyword>
<dbReference type="NCBIfam" id="TIGR00177">
    <property type="entry name" value="molyb_syn"/>
    <property type="match status" value="1"/>
</dbReference>
<comment type="function">
    <text evidence="2 11">Catalyzes the insertion of molybdate into adenylated molybdopterin with the concomitant release of AMP.</text>
</comment>
<dbReference type="Gene3D" id="3.40.980.10">
    <property type="entry name" value="MoaB/Mog-like domain"/>
    <property type="match status" value="1"/>
</dbReference>
<dbReference type="SUPFAM" id="SSF63882">
    <property type="entry name" value="MoeA N-terminal region -like"/>
    <property type="match status" value="1"/>
</dbReference>
<keyword evidence="9 11" id="KW-0501">Molybdenum cofactor biosynthesis</keyword>
<dbReference type="SUPFAM" id="SSF63867">
    <property type="entry name" value="MoeA C-terminal domain-like"/>
    <property type="match status" value="1"/>
</dbReference>
<accession>A0A918RU72</accession>
<evidence type="ECO:0000313" key="14">
    <source>
        <dbReference type="Proteomes" id="UP000646579"/>
    </source>
</evidence>
<dbReference type="CDD" id="cd00887">
    <property type="entry name" value="MoeA"/>
    <property type="match status" value="1"/>
</dbReference>
<dbReference type="Pfam" id="PF03453">
    <property type="entry name" value="MoeA_N"/>
    <property type="match status" value="1"/>
</dbReference>
<dbReference type="FunFam" id="3.40.980.10:FF:000004">
    <property type="entry name" value="Molybdopterin molybdenumtransferase"/>
    <property type="match status" value="1"/>
</dbReference>
<sequence>MSLLPVDEALARILARVPPVISETVPLEQADGRVLAEPLKAQHNQPPFDASAMDGYAVRAADVEAGQPLSVIGTSQAGAGFDGTISQGEVVRIFTGAPLPGGADAVIMQEEADRKDDKVSFRSTVAAGRSVRPRGNDFAAGSEILPQGTRLGPFSLALAAAANAPMLEVARRPRIGVLATGDELILPGQTLAPGQIVASNSYGLAPLLSSFAESTEDLGIVRDNRQSAVLALSEALDSGFDILITTGGASVGEHDIVQDVLQDLGVEIDFWRVNMRPGKPLMFGHRGKTLVFGLPGNPVSAMVTATVFILPALRRWLGLAEAQPLRLPLAGTTTPNGSRRHFLRGRIVTTENGTVVLPIPQTDSAHLSSLASADALIIQPEDDPGGAEGDLVWVLPLDQAFQ</sequence>
<dbReference type="Gene3D" id="2.40.340.10">
    <property type="entry name" value="MoeA, C-terminal, domain IV"/>
    <property type="match status" value="1"/>
</dbReference>
<dbReference type="Gene3D" id="2.170.190.11">
    <property type="entry name" value="Molybdopterin biosynthesis moea protein, domain 3"/>
    <property type="match status" value="1"/>
</dbReference>
<dbReference type="InterPro" id="IPR005111">
    <property type="entry name" value="MoeA_C_domain_IV"/>
</dbReference>
<dbReference type="InterPro" id="IPR036688">
    <property type="entry name" value="MoeA_C_domain_IV_sf"/>
</dbReference>
<evidence type="ECO:0000256" key="11">
    <source>
        <dbReference type="RuleBase" id="RU365090"/>
    </source>
</evidence>
<evidence type="ECO:0000256" key="4">
    <source>
        <dbReference type="ARBA" id="ARBA00010763"/>
    </source>
</evidence>
<dbReference type="GO" id="GO:0046872">
    <property type="term" value="F:metal ion binding"/>
    <property type="evidence" value="ECO:0007669"/>
    <property type="project" value="UniProtKB-UniRule"/>
</dbReference>
<dbReference type="GO" id="GO:0005829">
    <property type="term" value="C:cytosol"/>
    <property type="evidence" value="ECO:0007669"/>
    <property type="project" value="TreeGrafter"/>
</dbReference>
<keyword evidence="7 11" id="KW-0479">Metal-binding</keyword>
<protein>
    <recommendedName>
        <fullName evidence="11">Molybdopterin molybdenumtransferase</fullName>
        <ecNumber evidence="11">2.10.1.1</ecNumber>
    </recommendedName>
</protein>
<keyword evidence="5 11" id="KW-0500">Molybdenum</keyword>
<evidence type="ECO:0000256" key="9">
    <source>
        <dbReference type="ARBA" id="ARBA00023150"/>
    </source>
</evidence>
<dbReference type="InterPro" id="IPR036425">
    <property type="entry name" value="MoaB/Mog-like_dom_sf"/>
</dbReference>
<dbReference type="EMBL" id="BMZE01000001">
    <property type="protein sequence ID" value="GHA12065.1"/>
    <property type="molecule type" value="Genomic_DNA"/>
</dbReference>
<dbReference type="PANTHER" id="PTHR10192:SF5">
    <property type="entry name" value="GEPHYRIN"/>
    <property type="match status" value="1"/>
</dbReference>
<proteinExistence type="inferred from homology"/>
<reference evidence="13" key="1">
    <citation type="journal article" date="2014" name="Int. J. Syst. Evol. Microbiol.">
        <title>Complete genome sequence of Corynebacterium casei LMG S-19264T (=DSM 44701T), isolated from a smear-ripened cheese.</title>
        <authorList>
            <consortium name="US DOE Joint Genome Institute (JGI-PGF)"/>
            <person name="Walter F."/>
            <person name="Albersmeier A."/>
            <person name="Kalinowski J."/>
            <person name="Ruckert C."/>
        </authorList>
    </citation>
    <scope>NUCLEOTIDE SEQUENCE</scope>
    <source>
        <strain evidence="13">KCTC 32437</strain>
    </source>
</reference>
<dbReference type="AlphaFoldDB" id="A0A918RU72"/>
<dbReference type="PROSITE" id="PS01079">
    <property type="entry name" value="MOCF_BIOSYNTHESIS_2"/>
    <property type="match status" value="1"/>
</dbReference>
<dbReference type="SMART" id="SM00852">
    <property type="entry name" value="MoCF_biosynth"/>
    <property type="match status" value="1"/>
</dbReference>
<dbReference type="GO" id="GO:0061599">
    <property type="term" value="F:molybdopterin molybdotransferase activity"/>
    <property type="evidence" value="ECO:0007669"/>
    <property type="project" value="UniProtKB-UniRule"/>
</dbReference>
<comment type="cofactor">
    <cofactor evidence="1 11">
        <name>Mg(2+)</name>
        <dbReference type="ChEBI" id="CHEBI:18420"/>
    </cofactor>
</comment>
<comment type="similarity">
    <text evidence="4 11">Belongs to the MoeA family.</text>
</comment>
<evidence type="ECO:0000256" key="5">
    <source>
        <dbReference type="ARBA" id="ARBA00022505"/>
    </source>
</evidence>
<evidence type="ECO:0000256" key="1">
    <source>
        <dbReference type="ARBA" id="ARBA00001946"/>
    </source>
</evidence>
<comment type="caution">
    <text evidence="13">The sequence shown here is derived from an EMBL/GenBank/DDBJ whole genome shotgun (WGS) entry which is preliminary data.</text>
</comment>
<dbReference type="InterPro" id="IPR038987">
    <property type="entry name" value="MoeA-like"/>
</dbReference>
<organism evidence="13 14">
    <name type="scientific">Devosia pacifica</name>
    <dbReference type="NCBI Taxonomy" id="1335967"/>
    <lineage>
        <taxon>Bacteria</taxon>
        <taxon>Pseudomonadati</taxon>
        <taxon>Pseudomonadota</taxon>
        <taxon>Alphaproteobacteria</taxon>
        <taxon>Hyphomicrobiales</taxon>
        <taxon>Devosiaceae</taxon>
        <taxon>Devosia</taxon>
    </lineage>
</organism>
<feature type="domain" description="MoaB/Mog" evidence="12">
    <location>
        <begin position="176"/>
        <end position="315"/>
    </location>
</feature>
<name>A0A918RU72_9HYPH</name>